<dbReference type="EMBL" id="DVON01000209">
    <property type="protein sequence ID" value="HIV13468.1"/>
    <property type="molecule type" value="Genomic_DNA"/>
</dbReference>
<name>A0A9D1T7G3_9FIRM</name>
<sequence>MTAVNALFLLSLLLRDSGVIFIAYLVWIAYLALGIKNTSSKGIRIINSVLIAFAMLMVLVNLYLLLRRV</sequence>
<reference evidence="2" key="1">
    <citation type="submission" date="2020-10" db="EMBL/GenBank/DDBJ databases">
        <authorList>
            <person name="Gilroy R."/>
        </authorList>
    </citation>
    <scope>NUCLEOTIDE SEQUENCE</scope>
    <source>
        <strain evidence="2">ChiBcec2-4451</strain>
    </source>
</reference>
<evidence type="ECO:0000313" key="3">
    <source>
        <dbReference type="Proteomes" id="UP000886723"/>
    </source>
</evidence>
<feature type="transmembrane region" description="Helical" evidence="1">
    <location>
        <begin position="6"/>
        <end position="33"/>
    </location>
</feature>
<dbReference type="Proteomes" id="UP000886723">
    <property type="component" value="Unassembled WGS sequence"/>
</dbReference>
<dbReference type="AlphaFoldDB" id="A0A9D1T7G3"/>
<gene>
    <name evidence="2" type="ORF">IAA63_10070</name>
</gene>
<comment type="caution">
    <text evidence="2">The sequence shown here is derived from an EMBL/GenBank/DDBJ whole genome shotgun (WGS) entry which is preliminary data.</text>
</comment>
<proteinExistence type="predicted"/>
<keyword evidence="1" id="KW-0812">Transmembrane</keyword>
<accession>A0A9D1T7G3</accession>
<keyword evidence="1" id="KW-1133">Transmembrane helix</keyword>
<evidence type="ECO:0000256" key="1">
    <source>
        <dbReference type="SAM" id="Phobius"/>
    </source>
</evidence>
<reference evidence="2" key="2">
    <citation type="journal article" date="2021" name="PeerJ">
        <title>Extensive microbial diversity within the chicken gut microbiome revealed by metagenomics and culture.</title>
        <authorList>
            <person name="Gilroy R."/>
            <person name="Ravi A."/>
            <person name="Getino M."/>
            <person name="Pursley I."/>
            <person name="Horton D.L."/>
            <person name="Alikhan N.F."/>
            <person name="Baker D."/>
            <person name="Gharbi K."/>
            <person name="Hall N."/>
            <person name="Watson M."/>
            <person name="Adriaenssens E.M."/>
            <person name="Foster-Nyarko E."/>
            <person name="Jarju S."/>
            <person name="Secka A."/>
            <person name="Antonio M."/>
            <person name="Oren A."/>
            <person name="Chaudhuri R.R."/>
            <person name="La Ragione R."/>
            <person name="Hildebrand F."/>
            <person name="Pallen M.J."/>
        </authorList>
    </citation>
    <scope>NUCLEOTIDE SEQUENCE</scope>
    <source>
        <strain evidence="2">ChiBcec2-4451</strain>
    </source>
</reference>
<protein>
    <submittedName>
        <fullName evidence="2">Uncharacterized protein</fullName>
    </submittedName>
</protein>
<feature type="transmembrane region" description="Helical" evidence="1">
    <location>
        <begin position="45"/>
        <end position="66"/>
    </location>
</feature>
<organism evidence="2 3">
    <name type="scientific">Candidatus Pullilachnospira stercoravium</name>
    <dbReference type="NCBI Taxonomy" id="2840913"/>
    <lineage>
        <taxon>Bacteria</taxon>
        <taxon>Bacillati</taxon>
        <taxon>Bacillota</taxon>
        <taxon>Clostridia</taxon>
        <taxon>Lachnospirales</taxon>
        <taxon>Lachnospiraceae</taxon>
        <taxon>Lachnospiraceae incertae sedis</taxon>
        <taxon>Candidatus Pullilachnospira</taxon>
    </lineage>
</organism>
<keyword evidence="1" id="KW-0472">Membrane</keyword>
<evidence type="ECO:0000313" key="2">
    <source>
        <dbReference type="EMBL" id="HIV13468.1"/>
    </source>
</evidence>